<organism evidence="3 4">
    <name type="scientific">Rhodotorula diobovata</name>
    <dbReference type="NCBI Taxonomy" id="5288"/>
    <lineage>
        <taxon>Eukaryota</taxon>
        <taxon>Fungi</taxon>
        <taxon>Dikarya</taxon>
        <taxon>Basidiomycota</taxon>
        <taxon>Pucciniomycotina</taxon>
        <taxon>Microbotryomycetes</taxon>
        <taxon>Sporidiobolales</taxon>
        <taxon>Sporidiobolaceae</taxon>
        <taxon>Rhodotorula</taxon>
    </lineage>
</organism>
<feature type="chain" id="PRO_5023019356" evidence="2">
    <location>
        <begin position="20"/>
        <end position="396"/>
    </location>
</feature>
<keyword evidence="1" id="KW-0378">Hydrolase</keyword>
<dbReference type="STRING" id="5288.A0A5C5FZS6"/>
<dbReference type="GO" id="GO:0005975">
    <property type="term" value="P:carbohydrate metabolic process"/>
    <property type="evidence" value="ECO:0007669"/>
    <property type="project" value="InterPro"/>
</dbReference>
<dbReference type="EMBL" id="SOZI01000027">
    <property type="protein sequence ID" value="TNY22328.1"/>
    <property type="molecule type" value="Genomic_DNA"/>
</dbReference>
<evidence type="ECO:0000313" key="3">
    <source>
        <dbReference type="EMBL" id="TNY22328.1"/>
    </source>
</evidence>
<protein>
    <submittedName>
        <fullName evidence="3">Six-hairpin glycosidase</fullName>
    </submittedName>
</protein>
<comment type="caution">
    <text evidence="3">The sequence shown here is derived from an EMBL/GenBank/DDBJ whole genome shotgun (WGS) entry which is preliminary data.</text>
</comment>
<sequence>MRCSCGLAGAVTAVVGALAVRAAPLKRSDSSPLPDDAVALIKQRLIESATDTWTSGTYVEALLELDYPELSVFSSSSGTYPPPSSASPPYEVESIVASWASKRPSWTKELAYENGGAAADPAALGVGWLVAAAFADDDTKAVYLAQARQEVNYLLNSVPRTGDGAISHRPPGESPSLWADYVSMVPPFLAYYGVATSDRSLVAQAYTQIKLYRAHLQSSSSGSWKHVVGGGSFEDAGLWNTGNGWAAHGIVRVLATMQASPWSESFANEKTDLADWATEILTSAFSHLKSDSLLPNYYDAASSSYFSDASGSALLAAAAYRLAQVSGTSSEYLVETASTIRSAVNGKINQSTGWVSPVVNPLSFKAQSSASPEAEAFLLLLEAAWRDYYSSIASSS</sequence>
<name>A0A5C5FZS6_9BASI</name>
<reference evidence="3 4" key="1">
    <citation type="submission" date="2019-03" db="EMBL/GenBank/DDBJ databases">
        <title>Rhodosporidium diobovatum UCD-FST 08-225 genome sequencing, assembly, and annotation.</title>
        <authorList>
            <person name="Fakankun I.U."/>
            <person name="Fristensky B."/>
            <person name="Levin D.B."/>
        </authorList>
    </citation>
    <scope>NUCLEOTIDE SEQUENCE [LARGE SCALE GENOMIC DNA]</scope>
    <source>
        <strain evidence="3 4">UCD-FST 08-225</strain>
    </source>
</reference>
<proteinExistence type="predicted"/>
<gene>
    <name evidence="3" type="ORF">DMC30DRAFT_152585</name>
</gene>
<feature type="signal peptide" evidence="2">
    <location>
        <begin position="1"/>
        <end position="19"/>
    </location>
</feature>
<keyword evidence="2" id="KW-0732">Signal</keyword>
<keyword evidence="4" id="KW-1185">Reference proteome</keyword>
<dbReference type="AlphaFoldDB" id="A0A5C5FZS6"/>
<dbReference type="InterPro" id="IPR012341">
    <property type="entry name" value="6hp_glycosidase-like_sf"/>
</dbReference>
<dbReference type="Proteomes" id="UP000311382">
    <property type="component" value="Unassembled WGS sequence"/>
</dbReference>
<accession>A0A5C5FZS6</accession>
<dbReference type="Gene3D" id="1.50.10.10">
    <property type="match status" value="1"/>
</dbReference>
<evidence type="ECO:0000256" key="2">
    <source>
        <dbReference type="SAM" id="SignalP"/>
    </source>
</evidence>
<dbReference type="InterPro" id="IPR008928">
    <property type="entry name" value="6-hairpin_glycosidase_sf"/>
</dbReference>
<dbReference type="PANTHER" id="PTHR41814:SF1">
    <property type="entry name" value="CELLULASE"/>
    <property type="match status" value="1"/>
</dbReference>
<dbReference type="InterPro" id="IPR010905">
    <property type="entry name" value="Glyco_hydro_88"/>
</dbReference>
<evidence type="ECO:0000256" key="1">
    <source>
        <dbReference type="ARBA" id="ARBA00022801"/>
    </source>
</evidence>
<evidence type="ECO:0000313" key="4">
    <source>
        <dbReference type="Proteomes" id="UP000311382"/>
    </source>
</evidence>
<dbReference type="PANTHER" id="PTHR41814">
    <property type="entry name" value="EXPRESSED PROTEIN"/>
    <property type="match status" value="1"/>
</dbReference>
<keyword evidence="3" id="KW-0326">Glycosidase</keyword>
<dbReference type="GO" id="GO:0016798">
    <property type="term" value="F:hydrolase activity, acting on glycosyl bonds"/>
    <property type="evidence" value="ECO:0007669"/>
    <property type="project" value="UniProtKB-KW"/>
</dbReference>
<dbReference type="OrthoDB" id="4138492at2759"/>
<dbReference type="SUPFAM" id="SSF48208">
    <property type="entry name" value="Six-hairpin glycosidases"/>
    <property type="match status" value="1"/>
</dbReference>
<dbReference type="Pfam" id="PF07470">
    <property type="entry name" value="Glyco_hydro_88"/>
    <property type="match status" value="1"/>
</dbReference>